<keyword evidence="3" id="KW-1185">Reference proteome</keyword>
<gene>
    <name evidence="2" type="ORF">PsYK624_034240</name>
</gene>
<evidence type="ECO:0000313" key="2">
    <source>
        <dbReference type="EMBL" id="GJE87341.1"/>
    </source>
</evidence>
<dbReference type="OrthoDB" id="5401396at2759"/>
<dbReference type="Proteomes" id="UP000703269">
    <property type="component" value="Unassembled WGS sequence"/>
</dbReference>
<feature type="signal peptide" evidence="1">
    <location>
        <begin position="1"/>
        <end position="23"/>
    </location>
</feature>
<evidence type="ECO:0000313" key="3">
    <source>
        <dbReference type="Proteomes" id="UP000703269"/>
    </source>
</evidence>
<keyword evidence="1" id="KW-0732">Signal</keyword>
<comment type="caution">
    <text evidence="2">The sequence shown here is derived from an EMBL/GenBank/DDBJ whole genome shotgun (WGS) entry which is preliminary data.</text>
</comment>
<accession>A0A9P3L9J6</accession>
<name>A0A9P3L9J6_9APHY</name>
<sequence>MPSNVLSTLLVAALAALVSTGKASPVGDASFAARDAPWGNLYVCTDANWSGNCDNIWFQSGQCVVFPGDFQNDISSIGPPKGWGCNAYVDYNCADDGLDFLYPGIYDLGDGNTNYNDRLNSFSCFALPGSGQE</sequence>
<dbReference type="EMBL" id="BPQB01000006">
    <property type="protein sequence ID" value="GJE87341.1"/>
    <property type="molecule type" value="Genomic_DNA"/>
</dbReference>
<reference evidence="2 3" key="1">
    <citation type="submission" date="2021-08" db="EMBL/GenBank/DDBJ databases">
        <title>Draft Genome Sequence of Phanerochaete sordida strain YK-624.</title>
        <authorList>
            <person name="Mori T."/>
            <person name="Dohra H."/>
            <person name="Suzuki T."/>
            <person name="Kawagishi H."/>
            <person name="Hirai H."/>
        </authorList>
    </citation>
    <scope>NUCLEOTIDE SEQUENCE [LARGE SCALE GENOMIC DNA]</scope>
    <source>
        <strain evidence="2 3">YK-624</strain>
    </source>
</reference>
<proteinExistence type="predicted"/>
<protein>
    <submittedName>
        <fullName evidence="2">Uncharacterized protein</fullName>
    </submittedName>
</protein>
<evidence type="ECO:0000256" key="1">
    <source>
        <dbReference type="SAM" id="SignalP"/>
    </source>
</evidence>
<organism evidence="2 3">
    <name type="scientific">Phanerochaete sordida</name>
    <dbReference type="NCBI Taxonomy" id="48140"/>
    <lineage>
        <taxon>Eukaryota</taxon>
        <taxon>Fungi</taxon>
        <taxon>Dikarya</taxon>
        <taxon>Basidiomycota</taxon>
        <taxon>Agaricomycotina</taxon>
        <taxon>Agaricomycetes</taxon>
        <taxon>Polyporales</taxon>
        <taxon>Phanerochaetaceae</taxon>
        <taxon>Phanerochaete</taxon>
    </lineage>
</organism>
<feature type="chain" id="PRO_5040324806" evidence="1">
    <location>
        <begin position="24"/>
        <end position="133"/>
    </location>
</feature>
<dbReference type="AlphaFoldDB" id="A0A9P3L9J6"/>